<accession>A0ABR9LPU7</accession>
<comment type="caution">
    <text evidence="1">The sequence shown here is derived from an EMBL/GenBank/DDBJ whole genome shotgun (WGS) entry which is preliminary data.</text>
</comment>
<gene>
    <name evidence="1" type="ORF">H4W80_000941</name>
</gene>
<organism evidence="1 2">
    <name type="scientific">Nonomuraea angiospora</name>
    <dbReference type="NCBI Taxonomy" id="46172"/>
    <lineage>
        <taxon>Bacteria</taxon>
        <taxon>Bacillati</taxon>
        <taxon>Actinomycetota</taxon>
        <taxon>Actinomycetes</taxon>
        <taxon>Streptosporangiales</taxon>
        <taxon>Streptosporangiaceae</taxon>
        <taxon>Nonomuraea</taxon>
    </lineage>
</organism>
<sequence length="52" mass="5622">MAAPATGDADQALMYGLLGLNTARYVRITVEPVGGAWLFAGEVEVRTTWPER</sequence>
<evidence type="ECO:0000313" key="2">
    <source>
        <dbReference type="Proteomes" id="UP000633509"/>
    </source>
</evidence>
<dbReference type="Proteomes" id="UP000633509">
    <property type="component" value="Unassembled WGS sequence"/>
</dbReference>
<dbReference type="EMBL" id="JADBEK010000001">
    <property type="protein sequence ID" value="MBE1582683.1"/>
    <property type="molecule type" value="Genomic_DNA"/>
</dbReference>
<protein>
    <submittedName>
        <fullName evidence="1">Uncharacterized protein</fullName>
    </submittedName>
</protein>
<evidence type="ECO:0000313" key="1">
    <source>
        <dbReference type="EMBL" id="MBE1582683.1"/>
    </source>
</evidence>
<proteinExistence type="predicted"/>
<reference evidence="1 2" key="1">
    <citation type="submission" date="2020-10" db="EMBL/GenBank/DDBJ databases">
        <title>Sequencing the genomes of 1000 actinobacteria strains.</title>
        <authorList>
            <person name="Klenk H.-P."/>
        </authorList>
    </citation>
    <scope>NUCLEOTIDE SEQUENCE [LARGE SCALE GENOMIC DNA]</scope>
    <source>
        <strain evidence="1 2">DSM 43173</strain>
    </source>
</reference>
<name>A0ABR9LPU7_9ACTN</name>
<keyword evidence="2" id="KW-1185">Reference proteome</keyword>
<dbReference type="RefSeq" id="WP_192783919.1">
    <property type="nucleotide sequence ID" value="NZ_JADBEK010000001.1"/>
</dbReference>